<proteinExistence type="predicted"/>
<dbReference type="Gene3D" id="3.30.460.10">
    <property type="entry name" value="Beta Polymerase, domain 2"/>
    <property type="match status" value="1"/>
</dbReference>
<dbReference type="Proteomes" id="UP000218437">
    <property type="component" value="Chromosome"/>
</dbReference>
<evidence type="ECO:0000313" key="3">
    <source>
        <dbReference type="Proteomes" id="UP000218437"/>
    </source>
</evidence>
<organism evidence="2 3">
    <name type="scientific">Janthinobacterium svalbardensis</name>
    <dbReference type="NCBI Taxonomy" id="368607"/>
    <lineage>
        <taxon>Bacteria</taxon>
        <taxon>Pseudomonadati</taxon>
        <taxon>Pseudomonadota</taxon>
        <taxon>Betaproteobacteria</taxon>
        <taxon>Burkholderiales</taxon>
        <taxon>Oxalobacteraceae</taxon>
        <taxon>Janthinobacterium</taxon>
    </lineage>
</organism>
<dbReference type="GO" id="GO:0016779">
    <property type="term" value="F:nucleotidyltransferase activity"/>
    <property type="evidence" value="ECO:0007669"/>
    <property type="project" value="InterPro"/>
</dbReference>
<sequence length="261" mass="28721">MVEVSSTGLAPGMPTIAPAPCGPLQQHFDALLQDVCASLTTHASHLLDGIYLYGSIARGDATPGVSDLDLTLVLRHPPTQQQADALEALRLALQARHPEVLKIDFDTGHRTQVLAPEHLYSWGYWLKHQCRCLWGDDLASHFAPFAPSRAIALAVNGDFVRVLDDYAQRLDDERAPVAIVRLQREASRKLIRSCNILRQDGDPGWPASLDEHAAQLLRHYPAMQAHMTYFLAQARAGAAPASGFTPALRQFTHWLAQQQAS</sequence>
<dbReference type="CDD" id="cd05403">
    <property type="entry name" value="NT_KNTase_like"/>
    <property type="match status" value="1"/>
</dbReference>
<dbReference type="Pfam" id="PF01909">
    <property type="entry name" value="NTP_transf_2"/>
    <property type="match status" value="1"/>
</dbReference>
<keyword evidence="3" id="KW-1185">Reference proteome</keyword>
<protein>
    <submittedName>
        <fullName evidence="2">DNA polymerase III subunit beta</fullName>
    </submittedName>
</protein>
<evidence type="ECO:0000313" key="2">
    <source>
        <dbReference type="EMBL" id="ATD61538.1"/>
    </source>
</evidence>
<name>A0A290WXV2_9BURK</name>
<dbReference type="SUPFAM" id="SSF81301">
    <property type="entry name" value="Nucleotidyltransferase"/>
    <property type="match status" value="1"/>
</dbReference>
<gene>
    <name evidence="2" type="ORF">CNX70_16230</name>
</gene>
<evidence type="ECO:0000259" key="1">
    <source>
        <dbReference type="Pfam" id="PF01909"/>
    </source>
</evidence>
<dbReference type="InterPro" id="IPR043519">
    <property type="entry name" value="NT_sf"/>
</dbReference>
<reference evidence="2 3" key="1">
    <citation type="submission" date="2017-09" db="EMBL/GenBank/DDBJ databases">
        <title>Complete genome sequence of Janthinobacterium svalbardensis PAMC 27463.</title>
        <authorList>
            <person name="Cho Y.-J."/>
            <person name="Cho A."/>
            <person name="Kim O.-S."/>
            <person name="Lee J.-I."/>
        </authorList>
    </citation>
    <scope>NUCLEOTIDE SEQUENCE [LARGE SCALE GENOMIC DNA]</scope>
    <source>
        <strain evidence="2 3">PAMC 27463</strain>
    </source>
</reference>
<dbReference type="AlphaFoldDB" id="A0A290WXV2"/>
<dbReference type="EMBL" id="CP023422">
    <property type="protein sequence ID" value="ATD61538.1"/>
    <property type="molecule type" value="Genomic_DNA"/>
</dbReference>
<dbReference type="InterPro" id="IPR002934">
    <property type="entry name" value="Polymerase_NTP_transf_dom"/>
</dbReference>
<dbReference type="KEGG" id="jsv:CNX70_16230"/>
<accession>A0A290WXV2</accession>
<feature type="domain" description="Polymerase nucleotidyl transferase" evidence="1">
    <location>
        <begin position="49"/>
        <end position="86"/>
    </location>
</feature>